<dbReference type="PANTHER" id="PTHR45436:SF5">
    <property type="entry name" value="SENSOR HISTIDINE KINASE TRCS"/>
    <property type="match status" value="1"/>
</dbReference>
<dbReference type="GO" id="GO:0004673">
    <property type="term" value="F:protein histidine kinase activity"/>
    <property type="evidence" value="ECO:0007669"/>
    <property type="project" value="UniProtKB-EC"/>
</dbReference>
<keyword evidence="7 11" id="KW-0418">Kinase</keyword>
<dbReference type="InterPro" id="IPR004358">
    <property type="entry name" value="Sig_transdc_His_kin-like_C"/>
</dbReference>
<dbReference type="PRINTS" id="PR00344">
    <property type="entry name" value="BCTRLSENSOR"/>
</dbReference>
<evidence type="ECO:0000256" key="7">
    <source>
        <dbReference type="ARBA" id="ARBA00022777"/>
    </source>
</evidence>
<keyword evidence="8" id="KW-1133">Transmembrane helix</keyword>
<dbReference type="Pfam" id="PF02518">
    <property type="entry name" value="HATPase_c"/>
    <property type="match status" value="1"/>
</dbReference>
<evidence type="ECO:0000256" key="6">
    <source>
        <dbReference type="ARBA" id="ARBA00022692"/>
    </source>
</evidence>
<evidence type="ECO:0000256" key="3">
    <source>
        <dbReference type="ARBA" id="ARBA00012438"/>
    </source>
</evidence>
<dbReference type="SUPFAM" id="SSF55874">
    <property type="entry name" value="ATPase domain of HSP90 chaperone/DNA topoisomerase II/histidine kinase"/>
    <property type="match status" value="1"/>
</dbReference>
<comment type="subcellular location">
    <subcellularLocation>
        <location evidence="2">Membrane</location>
    </subcellularLocation>
</comment>
<dbReference type="CDD" id="cd00075">
    <property type="entry name" value="HATPase"/>
    <property type="match status" value="1"/>
</dbReference>
<name>A0A348W6Z2_9RHOB</name>
<sequence>LGCEVPATPVLVRGDKSLLGQVFANLIENALRHAPPGAEISISVTQVGRRVRLEVSDTGPGIPEDERENVLRRLYRLERSRTTPGSGLGLSLVAAIVKFHEGVLRLDDNAPGLRVSITLAAAGRMGGTAPALT</sequence>
<dbReference type="GO" id="GO:0005886">
    <property type="term" value="C:plasma membrane"/>
    <property type="evidence" value="ECO:0007669"/>
    <property type="project" value="TreeGrafter"/>
</dbReference>
<dbReference type="SMART" id="SM00387">
    <property type="entry name" value="HATPase_c"/>
    <property type="match status" value="1"/>
</dbReference>
<dbReference type="EMBL" id="DMVW01000004">
    <property type="protein sequence ID" value="HAR50304.1"/>
    <property type="molecule type" value="Genomic_DNA"/>
</dbReference>
<reference evidence="11 12" key="1">
    <citation type="journal article" date="2018" name="Nat. Biotechnol.">
        <title>A standardized bacterial taxonomy based on genome phylogeny substantially revises the tree of life.</title>
        <authorList>
            <person name="Parks D.H."/>
            <person name="Chuvochina M."/>
            <person name="Waite D.W."/>
            <person name="Rinke C."/>
            <person name="Skarshewski A."/>
            <person name="Chaumeil P.A."/>
            <person name="Hugenholtz P."/>
        </authorList>
    </citation>
    <scope>NUCLEOTIDE SEQUENCE [LARGE SCALE GENOMIC DNA]</scope>
    <source>
        <strain evidence="11">UBA9169</strain>
    </source>
</reference>
<comment type="caution">
    <text evidence="11">The sequence shown here is derived from an EMBL/GenBank/DDBJ whole genome shotgun (WGS) entry which is preliminary data.</text>
</comment>
<evidence type="ECO:0000256" key="1">
    <source>
        <dbReference type="ARBA" id="ARBA00000085"/>
    </source>
</evidence>
<keyword evidence="6" id="KW-0812">Transmembrane</keyword>
<feature type="domain" description="Histidine kinase" evidence="10">
    <location>
        <begin position="1"/>
        <end position="123"/>
    </location>
</feature>
<keyword evidence="5" id="KW-0808">Transferase</keyword>
<keyword evidence="9" id="KW-0472">Membrane</keyword>
<dbReference type="Gene3D" id="3.30.565.10">
    <property type="entry name" value="Histidine kinase-like ATPase, C-terminal domain"/>
    <property type="match status" value="1"/>
</dbReference>
<evidence type="ECO:0000256" key="9">
    <source>
        <dbReference type="ARBA" id="ARBA00023136"/>
    </source>
</evidence>
<evidence type="ECO:0000313" key="12">
    <source>
        <dbReference type="Proteomes" id="UP000264719"/>
    </source>
</evidence>
<organism evidence="11 12">
    <name type="scientific">Roseovarius nubinhibens</name>
    <dbReference type="NCBI Taxonomy" id="314263"/>
    <lineage>
        <taxon>Bacteria</taxon>
        <taxon>Pseudomonadati</taxon>
        <taxon>Pseudomonadota</taxon>
        <taxon>Alphaproteobacteria</taxon>
        <taxon>Rhodobacterales</taxon>
        <taxon>Roseobacteraceae</taxon>
        <taxon>Roseovarius</taxon>
    </lineage>
</organism>
<proteinExistence type="predicted"/>
<dbReference type="Proteomes" id="UP000264719">
    <property type="component" value="Unassembled WGS sequence"/>
</dbReference>
<dbReference type="PANTHER" id="PTHR45436">
    <property type="entry name" value="SENSOR HISTIDINE KINASE YKOH"/>
    <property type="match status" value="1"/>
</dbReference>
<dbReference type="AlphaFoldDB" id="A0A348W6Z2"/>
<evidence type="ECO:0000256" key="5">
    <source>
        <dbReference type="ARBA" id="ARBA00022679"/>
    </source>
</evidence>
<evidence type="ECO:0000259" key="10">
    <source>
        <dbReference type="PROSITE" id="PS50109"/>
    </source>
</evidence>
<keyword evidence="4" id="KW-0597">Phosphoprotein</keyword>
<protein>
    <recommendedName>
        <fullName evidence="3">histidine kinase</fullName>
        <ecNumber evidence="3">2.7.13.3</ecNumber>
    </recommendedName>
</protein>
<gene>
    <name evidence="11" type="ORF">DCS45_00315</name>
</gene>
<dbReference type="InterPro" id="IPR036890">
    <property type="entry name" value="HATPase_C_sf"/>
</dbReference>
<evidence type="ECO:0000256" key="8">
    <source>
        <dbReference type="ARBA" id="ARBA00022989"/>
    </source>
</evidence>
<feature type="non-terminal residue" evidence="11">
    <location>
        <position position="1"/>
    </location>
</feature>
<comment type="catalytic activity">
    <reaction evidence="1">
        <text>ATP + protein L-histidine = ADP + protein N-phospho-L-histidine.</text>
        <dbReference type="EC" id="2.7.13.3"/>
    </reaction>
</comment>
<evidence type="ECO:0000256" key="4">
    <source>
        <dbReference type="ARBA" id="ARBA00022553"/>
    </source>
</evidence>
<dbReference type="GO" id="GO:0000160">
    <property type="term" value="P:phosphorelay signal transduction system"/>
    <property type="evidence" value="ECO:0007669"/>
    <property type="project" value="TreeGrafter"/>
</dbReference>
<dbReference type="PROSITE" id="PS50109">
    <property type="entry name" value="HIS_KIN"/>
    <property type="match status" value="1"/>
</dbReference>
<accession>A0A348W6Z2</accession>
<dbReference type="InterPro" id="IPR050428">
    <property type="entry name" value="TCS_sensor_his_kinase"/>
</dbReference>
<evidence type="ECO:0000256" key="2">
    <source>
        <dbReference type="ARBA" id="ARBA00004370"/>
    </source>
</evidence>
<dbReference type="EC" id="2.7.13.3" evidence="3"/>
<dbReference type="InterPro" id="IPR005467">
    <property type="entry name" value="His_kinase_dom"/>
</dbReference>
<dbReference type="InterPro" id="IPR003594">
    <property type="entry name" value="HATPase_dom"/>
</dbReference>
<evidence type="ECO:0000313" key="11">
    <source>
        <dbReference type="EMBL" id="HAR50304.1"/>
    </source>
</evidence>